<dbReference type="AlphaFoldDB" id="E3NNP7"/>
<dbReference type="InParanoid" id="E3NNP7"/>
<organism evidence="2">
    <name type="scientific">Caenorhabditis remanei</name>
    <name type="common">Caenorhabditis vulgaris</name>
    <dbReference type="NCBI Taxonomy" id="31234"/>
    <lineage>
        <taxon>Eukaryota</taxon>
        <taxon>Metazoa</taxon>
        <taxon>Ecdysozoa</taxon>
        <taxon>Nematoda</taxon>
        <taxon>Chromadorea</taxon>
        <taxon>Rhabditida</taxon>
        <taxon>Rhabditina</taxon>
        <taxon>Rhabditomorpha</taxon>
        <taxon>Rhabditoidea</taxon>
        <taxon>Rhabditidae</taxon>
        <taxon>Peloderinae</taxon>
        <taxon>Caenorhabditis</taxon>
    </lineage>
</organism>
<gene>
    <name evidence="1" type="ORF">CRE_17726</name>
</gene>
<dbReference type="EMBL" id="DS269237">
    <property type="protein sequence ID" value="EFP11468.1"/>
    <property type="molecule type" value="Genomic_DNA"/>
</dbReference>
<proteinExistence type="predicted"/>
<protein>
    <submittedName>
        <fullName evidence="1">Uncharacterized protein</fullName>
    </submittedName>
</protein>
<evidence type="ECO:0000313" key="2">
    <source>
        <dbReference type="Proteomes" id="UP000008281"/>
    </source>
</evidence>
<dbReference type="HOGENOM" id="CLU_2778309_0_0_1"/>
<reference evidence="1" key="1">
    <citation type="submission" date="2007-07" db="EMBL/GenBank/DDBJ databases">
        <title>PCAP assembly of the Caenorhabditis remanei genome.</title>
        <authorList>
            <consortium name="The Caenorhabditis remanei Sequencing Consortium"/>
            <person name="Wilson R.K."/>
        </authorList>
    </citation>
    <scope>NUCLEOTIDE SEQUENCE [LARGE SCALE GENOMIC DNA]</scope>
    <source>
        <strain evidence="1">PB4641</strain>
    </source>
</reference>
<keyword evidence="2" id="KW-1185">Reference proteome</keyword>
<accession>E3NNP7</accession>
<name>E3NNP7_CAERE</name>
<evidence type="ECO:0000313" key="1">
    <source>
        <dbReference type="EMBL" id="EFP11468.1"/>
    </source>
</evidence>
<sequence length="69" mass="8023">MLAHSLLPRLAPSDRLRELKFYSTRRILQTLLQLIIIFFDHCKTRLLLAAARVLRGRNCPTTTMLARCN</sequence>
<dbReference type="Proteomes" id="UP000008281">
    <property type="component" value="Unassembled WGS sequence"/>
</dbReference>